<evidence type="ECO:0000256" key="2">
    <source>
        <dbReference type="ARBA" id="ARBA00022723"/>
    </source>
</evidence>
<sequence length="902" mass="102968">MTSMFDQYEQASQRSKQVVAPPIRPDISTAGFIQMKLQDDGPIFTKQKVNFLPSDRILHLAVSSNTIVIAMANNILLRIDMKQPDKTEEIDISKYALSMKMSGLFLDPLGYHLLITLVPKHGDNPPPEIFYLHRKTTKLKQAGKFKGHEITAVGWNFSNTSETTSGPILLGTSKGLIFETEIGLETDKIFNTSLEQYWRQLPNYLPLYGTKEAGGLVFDLGKNSKPPITGIEFHKIPNLDKYVIIVTTLMRIYQYIGTIGNPEEKPLLQQVFYKYLNAQESFSEVINSLPYSKMQFYYPSLGVLPKSFGWLTETGILYAQVDAKSDTNILINQQMLTCPETSLMGSNVSQTSSVPLSFVLTEFHALLLYPDHVKGISLLNQELIFEDVYNDAVGKLIGITKDPATRSIWAYSERAVFKYRVTKEDRNVWQVYVDKGEFELAKQYCKDNPAHIDQVLIKQAEMLFKNKEYEKSALIYADTHSSFEEISLKFLQEWQIEALKTFLRKKLDGLKTQDKTQITMIVIWVTELFMNQMGALRSSNTSYLHDSQYMELQKQFDSFLAIPKVEECIKRNRSTIYDLMANHGDKDNLIRLTIMHCNYEEVIRQHLYKNNYLEALGVLKSQNNKDLFYRFAGILLQELPRPTVAVLISQGASLKPSKLLPALVSCNSDEKHEVGLTEACVQLSALLGLWAAAVDLALTISVDLAKQIAAMPSDHDDELRKKLWLKIAEHVVREKDDIQQAMEFLQHCDLVRIEDILPFFSDFVTIDHFKEAICNSLQEYNQHIQDLKEEMQEATKAAELIRKDIQAFRTSDCLVAALTPMLSMDQRTKLADLQRQLTAISSRPEDTTSMTSVSLSTRDQIKADIDELVASECLYCGELMIESIDKPFIEEEDYERVMKEWT</sequence>
<dbReference type="AlphaFoldDB" id="A0A0J7L051"/>
<dbReference type="GO" id="GO:0007040">
    <property type="term" value="P:lysosome organization"/>
    <property type="evidence" value="ECO:0007669"/>
    <property type="project" value="TreeGrafter"/>
</dbReference>
<feature type="domain" description="Pep3/Vps18 beta-propeller" evidence="6">
    <location>
        <begin position="42"/>
        <end position="421"/>
    </location>
</feature>
<evidence type="ECO:0000256" key="5">
    <source>
        <dbReference type="SAM" id="Coils"/>
    </source>
</evidence>
<dbReference type="Proteomes" id="UP000036403">
    <property type="component" value="Unassembled WGS sequence"/>
</dbReference>
<evidence type="ECO:0000256" key="3">
    <source>
        <dbReference type="ARBA" id="ARBA00022771"/>
    </source>
</evidence>
<comment type="subcellular location">
    <subcellularLocation>
        <location evidence="1">Late endosome membrane</location>
        <topology evidence="1">Peripheral membrane protein</topology>
        <orientation evidence="1">Cytoplasmic side</orientation>
    </subcellularLocation>
</comment>
<dbReference type="PANTHER" id="PTHR23323:SF26">
    <property type="entry name" value="VACUOLAR PROTEIN SORTING-ASSOCIATED PROTEIN 18 HOMOLOG"/>
    <property type="match status" value="1"/>
</dbReference>
<dbReference type="PaxDb" id="67767-A0A0J7L051"/>
<dbReference type="OrthoDB" id="1845386at2759"/>
<evidence type="ECO:0000256" key="4">
    <source>
        <dbReference type="ARBA" id="ARBA00022833"/>
    </source>
</evidence>
<feature type="coiled-coil region" evidence="5">
    <location>
        <begin position="770"/>
        <end position="804"/>
    </location>
</feature>
<dbReference type="InterPro" id="IPR007810">
    <property type="entry name" value="Pep3/Vps18_beta-prop"/>
</dbReference>
<dbReference type="Pfam" id="PF05131">
    <property type="entry name" value="Pep3_Vps18"/>
    <property type="match status" value="1"/>
</dbReference>
<dbReference type="GO" id="GO:0030674">
    <property type="term" value="F:protein-macromolecule adaptor activity"/>
    <property type="evidence" value="ECO:0007669"/>
    <property type="project" value="TreeGrafter"/>
</dbReference>
<gene>
    <name evidence="7" type="ORF">RF55_3777</name>
</gene>
<evidence type="ECO:0000259" key="6">
    <source>
        <dbReference type="Pfam" id="PF05131"/>
    </source>
</evidence>
<keyword evidence="5" id="KW-0175">Coiled coil</keyword>
<reference evidence="7 8" key="1">
    <citation type="submission" date="2015-04" db="EMBL/GenBank/DDBJ databases">
        <title>Lasius niger genome sequencing.</title>
        <authorList>
            <person name="Konorov E.A."/>
            <person name="Nikitin M.A."/>
            <person name="Kirill M.V."/>
            <person name="Chang P."/>
        </authorList>
    </citation>
    <scope>NUCLEOTIDE SEQUENCE [LARGE SCALE GENOMIC DNA]</scope>
    <source>
        <tissue evidence="7">Whole</tissue>
    </source>
</reference>
<evidence type="ECO:0000256" key="1">
    <source>
        <dbReference type="ARBA" id="ARBA00004492"/>
    </source>
</evidence>
<keyword evidence="4" id="KW-0862">Zinc</keyword>
<evidence type="ECO:0000313" key="7">
    <source>
        <dbReference type="EMBL" id="KMQ95973.1"/>
    </source>
</evidence>
<dbReference type="GO" id="GO:0006904">
    <property type="term" value="P:vesicle docking involved in exocytosis"/>
    <property type="evidence" value="ECO:0007669"/>
    <property type="project" value="TreeGrafter"/>
</dbReference>
<organism evidence="7 8">
    <name type="scientific">Lasius niger</name>
    <name type="common">Black garden ant</name>
    <dbReference type="NCBI Taxonomy" id="67767"/>
    <lineage>
        <taxon>Eukaryota</taxon>
        <taxon>Metazoa</taxon>
        <taxon>Ecdysozoa</taxon>
        <taxon>Arthropoda</taxon>
        <taxon>Hexapoda</taxon>
        <taxon>Insecta</taxon>
        <taxon>Pterygota</taxon>
        <taxon>Neoptera</taxon>
        <taxon>Endopterygota</taxon>
        <taxon>Hymenoptera</taxon>
        <taxon>Apocrita</taxon>
        <taxon>Aculeata</taxon>
        <taxon>Formicoidea</taxon>
        <taxon>Formicidae</taxon>
        <taxon>Formicinae</taxon>
        <taxon>Lasius</taxon>
        <taxon>Lasius</taxon>
    </lineage>
</organism>
<dbReference type="GO" id="GO:0048284">
    <property type="term" value="P:organelle fusion"/>
    <property type="evidence" value="ECO:0007669"/>
    <property type="project" value="TreeGrafter"/>
</dbReference>
<comment type="caution">
    <text evidence="7">The sequence shown here is derived from an EMBL/GenBank/DDBJ whole genome shotgun (WGS) entry which is preliminary data.</text>
</comment>
<protein>
    <submittedName>
        <fullName evidence="7">Vacuolar protein sorting-associated protein 18-like protein</fullName>
    </submittedName>
</protein>
<accession>A0A0J7L051</accession>
<keyword evidence="8" id="KW-1185">Reference proteome</keyword>
<evidence type="ECO:0000313" key="8">
    <source>
        <dbReference type="Proteomes" id="UP000036403"/>
    </source>
</evidence>
<dbReference type="GO" id="GO:0007032">
    <property type="term" value="P:endosome organization"/>
    <property type="evidence" value="ECO:0007669"/>
    <property type="project" value="TreeGrafter"/>
</dbReference>
<dbReference type="STRING" id="67767.A0A0J7L051"/>
<dbReference type="PANTHER" id="PTHR23323">
    <property type="entry name" value="VACUOLAR PROTEIN SORTING-ASSOCIATED PROTEIN"/>
    <property type="match status" value="1"/>
</dbReference>
<dbReference type="GO" id="GO:0030897">
    <property type="term" value="C:HOPS complex"/>
    <property type="evidence" value="ECO:0007669"/>
    <property type="project" value="TreeGrafter"/>
</dbReference>
<dbReference type="GO" id="GO:0008333">
    <property type="term" value="P:endosome to lysosome transport"/>
    <property type="evidence" value="ECO:0007669"/>
    <property type="project" value="TreeGrafter"/>
</dbReference>
<name>A0A0J7L051_LASNI</name>
<keyword evidence="3" id="KW-0863">Zinc-finger</keyword>
<proteinExistence type="predicted"/>
<keyword evidence="2" id="KW-0479">Metal-binding</keyword>
<dbReference type="EMBL" id="LBMM01001632">
    <property type="protein sequence ID" value="KMQ95973.1"/>
    <property type="molecule type" value="Genomic_DNA"/>
</dbReference>
<dbReference type="GO" id="GO:0008270">
    <property type="term" value="F:zinc ion binding"/>
    <property type="evidence" value="ECO:0007669"/>
    <property type="project" value="UniProtKB-KW"/>
</dbReference>
<dbReference type="GO" id="GO:0031902">
    <property type="term" value="C:late endosome membrane"/>
    <property type="evidence" value="ECO:0007669"/>
    <property type="project" value="UniProtKB-SubCell"/>
</dbReference>